<evidence type="ECO:0000313" key="3">
    <source>
        <dbReference type="Proteomes" id="UP001177120"/>
    </source>
</evidence>
<sequence>MKDLVVSELERIWSRKKTAVSFGILGLLLVFMTFWLQRGGIGFYDPLHTTRLNSVNFSVFLLKEISFVLSLILIPMMVADSFNGEYTSGAYRLVLIRPYARWQLLTAKWVSQAAVIGAMLAMILLYGLLAGAALFPHVETVPFFNRPEAEGYGFVLLFYGWHALIFLALLGVGGLLSSVLPNTIVAFFGLIAFLVGAVYVSRQMVFFLKTGESVFKLMGGLGTSSVLALLAACLLFSCSMTYVLWGRRDWVY</sequence>
<name>A0ABS2WEM2_9BACL</name>
<feature type="transmembrane region" description="Helical" evidence="1">
    <location>
        <begin position="155"/>
        <end position="176"/>
    </location>
</feature>
<evidence type="ECO:0000313" key="2">
    <source>
        <dbReference type="EMBL" id="MBN2907958.1"/>
    </source>
</evidence>
<keyword evidence="3" id="KW-1185">Reference proteome</keyword>
<feature type="transmembrane region" description="Helical" evidence="1">
    <location>
        <begin position="20"/>
        <end position="37"/>
    </location>
</feature>
<accession>A0ABS2WEM2</accession>
<dbReference type="Proteomes" id="UP001177120">
    <property type="component" value="Unassembled WGS sequence"/>
</dbReference>
<keyword evidence="1" id="KW-0812">Transmembrane</keyword>
<protein>
    <submittedName>
        <fullName evidence="2">ABC transporter permease subunit</fullName>
    </submittedName>
</protein>
<proteinExistence type="predicted"/>
<keyword evidence="1" id="KW-1133">Transmembrane helix</keyword>
<keyword evidence="1" id="KW-0472">Membrane</keyword>
<organism evidence="2 3">
    <name type="scientific">Polycladomyces zharkentensis</name>
    <dbReference type="NCBI Taxonomy" id="2807616"/>
    <lineage>
        <taxon>Bacteria</taxon>
        <taxon>Bacillati</taxon>
        <taxon>Bacillota</taxon>
        <taxon>Bacilli</taxon>
        <taxon>Bacillales</taxon>
        <taxon>Thermoactinomycetaceae</taxon>
        <taxon>Polycladomyces</taxon>
    </lineage>
</organism>
<comment type="caution">
    <text evidence="2">The sequence shown here is derived from an EMBL/GenBank/DDBJ whole genome shotgun (WGS) entry which is preliminary data.</text>
</comment>
<feature type="transmembrane region" description="Helical" evidence="1">
    <location>
        <begin position="183"/>
        <end position="201"/>
    </location>
</feature>
<dbReference type="PANTHER" id="PTHR37305:SF1">
    <property type="entry name" value="MEMBRANE PROTEIN"/>
    <property type="match status" value="1"/>
</dbReference>
<dbReference type="Pfam" id="PF12679">
    <property type="entry name" value="ABC2_membrane_2"/>
    <property type="match status" value="1"/>
</dbReference>
<dbReference type="PANTHER" id="PTHR37305">
    <property type="entry name" value="INTEGRAL MEMBRANE PROTEIN-RELATED"/>
    <property type="match status" value="1"/>
</dbReference>
<dbReference type="RefSeq" id="WP_205492122.1">
    <property type="nucleotide sequence ID" value="NZ_JAFHAP010000001.1"/>
</dbReference>
<gene>
    <name evidence="2" type="ORF">JQC72_00285</name>
</gene>
<reference evidence="2" key="1">
    <citation type="journal article" date="2024" name="Int. J. Syst. Evol. Microbiol.">
        <title>Polycladomyces zharkentensis sp. nov., a novel thermophilic cellulose- and starch-degrading member of the Bacillota from a geothermal aquifer in Kazakhstan.</title>
        <authorList>
            <person name="Mashzhan A."/>
            <person name="Kistaubayeva A."/>
            <person name="Javier-Lopez R."/>
            <person name="Bissenova U."/>
            <person name="Bissenbay A."/>
            <person name="Birkeland N.K."/>
        </authorList>
    </citation>
    <scope>NUCLEOTIDE SEQUENCE</scope>
    <source>
        <strain evidence="2">ZKZ2T</strain>
    </source>
</reference>
<dbReference type="EMBL" id="JAFHAP010000001">
    <property type="protein sequence ID" value="MBN2907958.1"/>
    <property type="molecule type" value="Genomic_DNA"/>
</dbReference>
<evidence type="ECO:0000256" key="1">
    <source>
        <dbReference type="SAM" id="Phobius"/>
    </source>
</evidence>
<feature type="transmembrane region" description="Helical" evidence="1">
    <location>
        <begin position="113"/>
        <end position="135"/>
    </location>
</feature>
<feature type="transmembrane region" description="Helical" evidence="1">
    <location>
        <begin position="221"/>
        <end position="245"/>
    </location>
</feature>
<feature type="transmembrane region" description="Helical" evidence="1">
    <location>
        <begin position="57"/>
        <end position="78"/>
    </location>
</feature>